<evidence type="ECO:0000313" key="3">
    <source>
        <dbReference type="Proteomes" id="UP000054538"/>
    </source>
</evidence>
<organism evidence="2 3">
    <name type="scientific">Paxillus rubicundulus Ve08.2h10</name>
    <dbReference type="NCBI Taxonomy" id="930991"/>
    <lineage>
        <taxon>Eukaryota</taxon>
        <taxon>Fungi</taxon>
        <taxon>Dikarya</taxon>
        <taxon>Basidiomycota</taxon>
        <taxon>Agaricomycotina</taxon>
        <taxon>Agaricomycetes</taxon>
        <taxon>Agaricomycetidae</taxon>
        <taxon>Boletales</taxon>
        <taxon>Paxilineae</taxon>
        <taxon>Paxillaceae</taxon>
        <taxon>Paxillus</taxon>
    </lineage>
</organism>
<proteinExistence type="predicted"/>
<evidence type="ECO:0000313" key="2">
    <source>
        <dbReference type="EMBL" id="KIK93388.1"/>
    </source>
</evidence>
<feature type="region of interest" description="Disordered" evidence="1">
    <location>
        <begin position="53"/>
        <end position="73"/>
    </location>
</feature>
<protein>
    <submittedName>
        <fullName evidence="2">Uncharacterized protein</fullName>
    </submittedName>
</protein>
<sequence length="101" mass="10825">MSPSPIFLCQITPSAALVVSKLSQLRNGLVLMKQGVSEHSMELDGSVFEHANDVENDDNTLNPSGSGAAEWTPEVEPPIIESPITISGHLGQCKFQPLLVQ</sequence>
<name>A0A0D0DNG3_9AGAM</name>
<reference evidence="2 3" key="1">
    <citation type="submission" date="2014-04" db="EMBL/GenBank/DDBJ databases">
        <authorList>
            <consortium name="DOE Joint Genome Institute"/>
            <person name="Kuo A."/>
            <person name="Kohler A."/>
            <person name="Jargeat P."/>
            <person name="Nagy L.G."/>
            <person name="Floudas D."/>
            <person name="Copeland A."/>
            <person name="Barry K.W."/>
            <person name="Cichocki N."/>
            <person name="Veneault-Fourrey C."/>
            <person name="LaButti K."/>
            <person name="Lindquist E.A."/>
            <person name="Lipzen A."/>
            <person name="Lundell T."/>
            <person name="Morin E."/>
            <person name="Murat C."/>
            <person name="Sun H."/>
            <person name="Tunlid A."/>
            <person name="Henrissat B."/>
            <person name="Grigoriev I.V."/>
            <person name="Hibbett D.S."/>
            <person name="Martin F."/>
            <person name="Nordberg H.P."/>
            <person name="Cantor M.N."/>
            <person name="Hua S.X."/>
        </authorList>
    </citation>
    <scope>NUCLEOTIDE SEQUENCE [LARGE SCALE GENOMIC DNA]</scope>
    <source>
        <strain evidence="2 3">Ve08.2h10</strain>
    </source>
</reference>
<reference evidence="3" key="2">
    <citation type="submission" date="2015-01" db="EMBL/GenBank/DDBJ databases">
        <title>Evolutionary Origins and Diversification of the Mycorrhizal Mutualists.</title>
        <authorList>
            <consortium name="DOE Joint Genome Institute"/>
            <consortium name="Mycorrhizal Genomics Consortium"/>
            <person name="Kohler A."/>
            <person name="Kuo A."/>
            <person name="Nagy L.G."/>
            <person name="Floudas D."/>
            <person name="Copeland A."/>
            <person name="Barry K.W."/>
            <person name="Cichocki N."/>
            <person name="Veneault-Fourrey C."/>
            <person name="LaButti K."/>
            <person name="Lindquist E.A."/>
            <person name="Lipzen A."/>
            <person name="Lundell T."/>
            <person name="Morin E."/>
            <person name="Murat C."/>
            <person name="Riley R."/>
            <person name="Ohm R."/>
            <person name="Sun H."/>
            <person name="Tunlid A."/>
            <person name="Henrissat B."/>
            <person name="Grigoriev I.V."/>
            <person name="Hibbett D.S."/>
            <person name="Martin F."/>
        </authorList>
    </citation>
    <scope>NUCLEOTIDE SEQUENCE [LARGE SCALE GENOMIC DNA]</scope>
    <source>
        <strain evidence="3">Ve08.2h10</strain>
    </source>
</reference>
<dbReference type="Proteomes" id="UP000054538">
    <property type="component" value="Unassembled WGS sequence"/>
</dbReference>
<dbReference type="HOGENOM" id="CLU_2292567_0_0_1"/>
<dbReference type="EMBL" id="KN825189">
    <property type="protein sequence ID" value="KIK93388.1"/>
    <property type="molecule type" value="Genomic_DNA"/>
</dbReference>
<keyword evidence="3" id="KW-1185">Reference proteome</keyword>
<accession>A0A0D0DNG3</accession>
<dbReference type="InParanoid" id="A0A0D0DNG3"/>
<evidence type="ECO:0000256" key="1">
    <source>
        <dbReference type="SAM" id="MobiDB-lite"/>
    </source>
</evidence>
<dbReference type="AlphaFoldDB" id="A0A0D0DNG3"/>
<gene>
    <name evidence="2" type="ORF">PAXRUDRAFT_26354</name>
</gene>